<accession>A0A9D1S763</accession>
<sequence>MKKIFLLSSAILIIMWAAIFSGCSQKEISPQKADLSFDCSANINCKGLEYTADISYSENSPLIIEITSPESLCGLKTGFKGDVFKSGIGEKFCQTENHYLPDTSPSQQLYNFIEYLSSTPQITPYAEENGLLLCKGKIYSKEFDFALDKESGKVVSYSSDDVKIEFIFNI</sequence>
<gene>
    <name evidence="1" type="ORF">IAD22_00390</name>
</gene>
<evidence type="ECO:0000313" key="1">
    <source>
        <dbReference type="EMBL" id="HIU49461.1"/>
    </source>
</evidence>
<comment type="caution">
    <text evidence="1">The sequence shown here is derived from an EMBL/GenBank/DDBJ whole genome shotgun (WGS) entry which is preliminary data.</text>
</comment>
<dbReference type="PROSITE" id="PS51257">
    <property type="entry name" value="PROKAR_LIPOPROTEIN"/>
    <property type="match status" value="1"/>
</dbReference>
<evidence type="ECO:0008006" key="3">
    <source>
        <dbReference type="Google" id="ProtNLM"/>
    </source>
</evidence>
<dbReference type="Proteomes" id="UP000824118">
    <property type="component" value="Unassembled WGS sequence"/>
</dbReference>
<name>A0A9D1S763_9FIRM</name>
<protein>
    <recommendedName>
        <fullName evidence="3">Lipoprotein</fullName>
    </recommendedName>
</protein>
<organism evidence="1 2">
    <name type="scientific">Candidatus Limousia pullorum</name>
    <dbReference type="NCBI Taxonomy" id="2840860"/>
    <lineage>
        <taxon>Bacteria</taxon>
        <taxon>Bacillati</taxon>
        <taxon>Bacillota</taxon>
        <taxon>Clostridia</taxon>
        <taxon>Eubacteriales</taxon>
        <taxon>Oscillospiraceae</taxon>
        <taxon>Oscillospiraceae incertae sedis</taxon>
        <taxon>Candidatus Limousia</taxon>
    </lineage>
</organism>
<dbReference type="EMBL" id="DVNG01000005">
    <property type="protein sequence ID" value="HIU49461.1"/>
    <property type="molecule type" value="Genomic_DNA"/>
</dbReference>
<dbReference type="AlphaFoldDB" id="A0A9D1S763"/>
<evidence type="ECO:0000313" key="2">
    <source>
        <dbReference type="Proteomes" id="UP000824118"/>
    </source>
</evidence>
<reference evidence="1" key="1">
    <citation type="submission" date="2020-10" db="EMBL/GenBank/DDBJ databases">
        <authorList>
            <person name="Gilroy R."/>
        </authorList>
    </citation>
    <scope>NUCLEOTIDE SEQUENCE</scope>
    <source>
        <strain evidence="1">ChiGjej1B1-1684</strain>
    </source>
</reference>
<reference evidence="1" key="2">
    <citation type="journal article" date="2021" name="PeerJ">
        <title>Extensive microbial diversity within the chicken gut microbiome revealed by metagenomics and culture.</title>
        <authorList>
            <person name="Gilroy R."/>
            <person name="Ravi A."/>
            <person name="Getino M."/>
            <person name="Pursley I."/>
            <person name="Horton D.L."/>
            <person name="Alikhan N.F."/>
            <person name="Baker D."/>
            <person name="Gharbi K."/>
            <person name="Hall N."/>
            <person name="Watson M."/>
            <person name="Adriaenssens E.M."/>
            <person name="Foster-Nyarko E."/>
            <person name="Jarju S."/>
            <person name="Secka A."/>
            <person name="Antonio M."/>
            <person name="Oren A."/>
            <person name="Chaudhuri R.R."/>
            <person name="La Ragione R."/>
            <person name="Hildebrand F."/>
            <person name="Pallen M.J."/>
        </authorList>
    </citation>
    <scope>NUCLEOTIDE SEQUENCE</scope>
    <source>
        <strain evidence="1">ChiGjej1B1-1684</strain>
    </source>
</reference>
<proteinExistence type="predicted"/>